<dbReference type="AlphaFoldDB" id="A0A645D119"/>
<accession>A0A645D119</accession>
<reference evidence="1" key="1">
    <citation type="submission" date="2019-08" db="EMBL/GenBank/DDBJ databases">
        <authorList>
            <person name="Kucharzyk K."/>
            <person name="Murdoch R.W."/>
            <person name="Higgins S."/>
            <person name="Loffler F."/>
        </authorList>
    </citation>
    <scope>NUCLEOTIDE SEQUENCE</scope>
</reference>
<comment type="caution">
    <text evidence="1">The sequence shown here is derived from an EMBL/GenBank/DDBJ whole genome shotgun (WGS) entry which is preliminary data.</text>
</comment>
<evidence type="ECO:0000313" key="1">
    <source>
        <dbReference type="EMBL" id="MPM82869.1"/>
    </source>
</evidence>
<protein>
    <submittedName>
        <fullName evidence="1">Uncharacterized protein</fullName>
    </submittedName>
</protein>
<name>A0A645D119_9ZZZZ</name>
<sequence>MVVRRVARVHVKALRLGFRAVEITDEHTDITATADGSGAVADVHRRIDAHLAGDAAGVIVCNRNRTDVVGAKNACAVNQHASDAARV</sequence>
<organism evidence="1">
    <name type="scientific">bioreactor metagenome</name>
    <dbReference type="NCBI Taxonomy" id="1076179"/>
    <lineage>
        <taxon>unclassified sequences</taxon>
        <taxon>metagenomes</taxon>
        <taxon>ecological metagenomes</taxon>
    </lineage>
</organism>
<proteinExistence type="predicted"/>
<dbReference type="EMBL" id="VSSQ01031819">
    <property type="protein sequence ID" value="MPM82869.1"/>
    <property type="molecule type" value="Genomic_DNA"/>
</dbReference>
<gene>
    <name evidence="1" type="ORF">SDC9_129931</name>
</gene>